<gene>
    <name evidence="2" type="ORF">FHS55_000320</name>
</gene>
<protein>
    <submittedName>
        <fullName evidence="2">Peptidoglycan L-alanyl-D-glutamate endopeptidase CwlK</fullName>
        <ecNumber evidence="2">3.4.-.-</ecNumber>
    </submittedName>
</protein>
<proteinExistence type="predicted"/>
<dbReference type="Pfam" id="PF13539">
    <property type="entry name" value="Peptidase_M15_4"/>
    <property type="match status" value="1"/>
</dbReference>
<accession>A0A839YYY7</accession>
<reference evidence="2 3" key="1">
    <citation type="submission" date="2020-08" db="EMBL/GenBank/DDBJ databases">
        <title>Genomic Encyclopedia of Type Strains, Phase IV (KMG-IV): sequencing the most valuable type-strain genomes for metagenomic binning, comparative biology and taxonomic classification.</title>
        <authorList>
            <person name="Goeker M."/>
        </authorList>
    </citation>
    <scope>NUCLEOTIDE SEQUENCE [LARGE SCALE GENOMIC DNA]</scope>
    <source>
        <strain evidence="2 3">DSM 5895</strain>
    </source>
</reference>
<dbReference type="EMBL" id="JACICD010000001">
    <property type="protein sequence ID" value="MBB3769734.1"/>
    <property type="molecule type" value="Genomic_DNA"/>
</dbReference>
<evidence type="ECO:0000259" key="1">
    <source>
        <dbReference type="Pfam" id="PF13539"/>
    </source>
</evidence>
<evidence type="ECO:0000313" key="2">
    <source>
        <dbReference type="EMBL" id="MBB3769734.1"/>
    </source>
</evidence>
<dbReference type="InterPro" id="IPR009045">
    <property type="entry name" value="Zn_M74/Hedgehog-like"/>
</dbReference>
<keyword evidence="2" id="KW-0378">Hydrolase</keyword>
<name>A0A839YYY7_9HYPH</name>
<comment type="caution">
    <text evidence="2">The sequence shown here is derived from an EMBL/GenBank/DDBJ whole genome shotgun (WGS) entry which is preliminary data.</text>
</comment>
<dbReference type="SUPFAM" id="SSF55166">
    <property type="entry name" value="Hedgehog/DD-peptidase"/>
    <property type="match status" value="1"/>
</dbReference>
<dbReference type="InterPro" id="IPR039561">
    <property type="entry name" value="Peptidase_M15C"/>
</dbReference>
<keyword evidence="3" id="KW-1185">Reference proteome</keyword>
<dbReference type="GO" id="GO:0008233">
    <property type="term" value="F:peptidase activity"/>
    <property type="evidence" value="ECO:0007669"/>
    <property type="project" value="InterPro"/>
</dbReference>
<dbReference type="Gene3D" id="3.30.1380.10">
    <property type="match status" value="1"/>
</dbReference>
<dbReference type="RefSeq" id="WP_183187927.1">
    <property type="nucleotide sequence ID" value="NZ_JACICD010000001.1"/>
</dbReference>
<sequence>MALNKRSLDNLVGVHSDLVRVVHRGDTITSVGFIVTEGPRTLARQKQLVAAGAAQTLRSRHIPGGPDNVAHAVDVAAVVGGQVRWDWPLYEKIAVAMKLAAQLEGVPVEWGGDWTSFKDGPHYQLSWSKYPA</sequence>
<dbReference type="EC" id="3.4.-.-" evidence="2"/>
<dbReference type="Proteomes" id="UP000533469">
    <property type="component" value="Unassembled WGS sequence"/>
</dbReference>
<feature type="domain" description="Peptidase M15C" evidence="1">
    <location>
        <begin position="58"/>
        <end position="125"/>
    </location>
</feature>
<dbReference type="AlphaFoldDB" id="A0A839YYY7"/>
<evidence type="ECO:0000313" key="3">
    <source>
        <dbReference type="Proteomes" id="UP000533469"/>
    </source>
</evidence>
<organism evidence="2 3">
    <name type="scientific">Ancylobacter tetraedralis</name>
    <dbReference type="NCBI Taxonomy" id="217068"/>
    <lineage>
        <taxon>Bacteria</taxon>
        <taxon>Pseudomonadati</taxon>
        <taxon>Pseudomonadota</taxon>
        <taxon>Alphaproteobacteria</taxon>
        <taxon>Hyphomicrobiales</taxon>
        <taxon>Xanthobacteraceae</taxon>
        <taxon>Ancylobacter</taxon>
    </lineage>
</organism>
<dbReference type="CDD" id="cd14845">
    <property type="entry name" value="L-Ala-D-Glu_peptidase_like"/>
    <property type="match status" value="1"/>
</dbReference>